<dbReference type="Proteomes" id="UP001465976">
    <property type="component" value="Unassembled WGS sequence"/>
</dbReference>
<evidence type="ECO:0000313" key="1">
    <source>
        <dbReference type="EMBL" id="KAL0567599.1"/>
    </source>
</evidence>
<comment type="caution">
    <text evidence="1">The sequence shown here is derived from an EMBL/GenBank/DDBJ whole genome shotgun (WGS) entry which is preliminary data.</text>
</comment>
<sequence length="116" mass="13310">MILLGVHANFPQVLHPQEKMSYSKEQNWLDDWKKAACKAVIQLWENHYKPKDNEMATTAAAADDIVDERDRFAIKKRRRAVASTGNALEDWLNSPPVDADAAEDPICWRVEDYPKT</sequence>
<accession>A0ABR3EXE5</accession>
<reference evidence="1 2" key="1">
    <citation type="submission" date="2024-02" db="EMBL/GenBank/DDBJ databases">
        <title>A draft genome for the cacao thread blight pathogen Marasmius crinis-equi.</title>
        <authorList>
            <person name="Cohen S.P."/>
            <person name="Baruah I.K."/>
            <person name="Amoako-Attah I."/>
            <person name="Bukari Y."/>
            <person name="Meinhardt L.W."/>
            <person name="Bailey B.A."/>
        </authorList>
    </citation>
    <scope>NUCLEOTIDE SEQUENCE [LARGE SCALE GENOMIC DNA]</scope>
    <source>
        <strain evidence="1 2">GH-76</strain>
    </source>
</reference>
<dbReference type="EMBL" id="JBAHYK010001545">
    <property type="protein sequence ID" value="KAL0567599.1"/>
    <property type="molecule type" value="Genomic_DNA"/>
</dbReference>
<protein>
    <submittedName>
        <fullName evidence="1">Uncharacterized protein</fullName>
    </submittedName>
</protein>
<keyword evidence="2" id="KW-1185">Reference proteome</keyword>
<organism evidence="1 2">
    <name type="scientific">Marasmius crinis-equi</name>
    <dbReference type="NCBI Taxonomy" id="585013"/>
    <lineage>
        <taxon>Eukaryota</taxon>
        <taxon>Fungi</taxon>
        <taxon>Dikarya</taxon>
        <taxon>Basidiomycota</taxon>
        <taxon>Agaricomycotina</taxon>
        <taxon>Agaricomycetes</taxon>
        <taxon>Agaricomycetidae</taxon>
        <taxon>Agaricales</taxon>
        <taxon>Marasmiineae</taxon>
        <taxon>Marasmiaceae</taxon>
        <taxon>Marasmius</taxon>
    </lineage>
</organism>
<evidence type="ECO:0000313" key="2">
    <source>
        <dbReference type="Proteomes" id="UP001465976"/>
    </source>
</evidence>
<name>A0ABR3EXE5_9AGAR</name>
<gene>
    <name evidence="1" type="ORF">V5O48_014393</name>
</gene>
<proteinExistence type="predicted"/>